<dbReference type="EMBL" id="BPLR01000514">
    <property type="protein sequence ID" value="GIY95393.1"/>
    <property type="molecule type" value="Genomic_DNA"/>
</dbReference>
<name>A0AAV4XLY0_CAEEX</name>
<organism evidence="1 2">
    <name type="scientific">Caerostris extrusa</name>
    <name type="common">Bark spider</name>
    <name type="synonym">Caerostris bankana</name>
    <dbReference type="NCBI Taxonomy" id="172846"/>
    <lineage>
        <taxon>Eukaryota</taxon>
        <taxon>Metazoa</taxon>
        <taxon>Ecdysozoa</taxon>
        <taxon>Arthropoda</taxon>
        <taxon>Chelicerata</taxon>
        <taxon>Arachnida</taxon>
        <taxon>Araneae</taxon>
        <taxon>Araneomorphae</taxon>
        <taxon>Entelegynae</taxon>
        <taxon>Araneoidea</taxon>
        <taxon>Araneidae</taxon>
        <taxon>Caerostris</taxon>
    </lineage>
</organism>
<dbReference type="Proteomes" id="UP001054945">
    <property type="component" value="Unassembled WGS sequence"/>
</dbReference>
<comment type="caution">
    <text evidence="1">The sequence shown here is derived from an EMBL/GenBank/DDBJ whole genome shotgun (WGS) entry which is preliminary data.</text>
</comment>
<reference evidence="1 2" key="1">
    <citation type="submission" date="2021-06" db="EMBL/GenBank/DDBJ databases">
        <title>Caerostris extrusa draft genome.</title>
        <authorList>
            <person name="Kono N."/>
            <person name="Arakawa K."/>
        </authorList>
    </citation>
    <scope>NUCLEOTIDE SEQUENCE [LARGE SCALE GENOMIC DNA]</scope>
</reference>
<evidence type="ECO:0000313" key="1">
    <source>
        <dbReference type="EMBL" id="GIY95393.1"/>
    </source>
</evidence>
<sequence>MDLDREQNVKRVLLQELFMLAVWQQHHQQQQQQEKESTRVLFTSGARFECLNTPRSQNGIVTYARNHKKPQVNRLDFSMNKSN</sequence>
<proteinExistence type="predicted"/>
<keyword evidence="2" id="KW-1185">Reference proteome</keyword>
<dbReference type="AlphaFoldDB" id="A0AAV4XLY0"/>
<evidence type="ECO:0000313" key="2">
    <source>
        <dbReference type="Proteomes" id="UP001054945"/>
    </source>
</evidence>
<accession>A0AAV4XLY0</accession>
<protein>
    <submittedName>
        <fullName evidence="1">Uncharacterized protein</fullName>
    </submittedName>
</protein>
<gene>
    <name evidence="1" type="ORF">CEXT_206891</name>
</gene>